<dbReference type="Proteomes" id="UP000215145">
    <property type="component" value="Unassembled WGS sequence"/>
</dbReference>
<reference evidence="13 14" key="1">
    <citation type="submission" date="2017-07" db="EMBL/GenBank/DDBJ databases">
        <title>Paenibacillus herberti R33 genome sequencing and assembly.</title>
        <authorList>
            <person name="Su W."/>
        </authorList>
    </citation>
    <scope>NUCLEOTIDE SEQUENCE [LARGE SCALE GENOMIC DNA]</scope>
    <source>
        <strain evidence="13 14">R33</strain>
    </source>
</reference>
<comment type="function">
    <text evidence="7">Catalyzes the glycosylation of 4,4'-diaponeurosporenoate, i.e. the esterification of glucose at the C1'' position with the carboxyl group of 4,4'-diaponeurosporenic acid, to form glycosyl-4,4'-diaponeurosporenoate. This is a step in the biosynthesis of staphyloxanthin, an orange pigment present in most staphylococci strains.</text>
</comment>
<keyword evidence="4" id="KW-0808">Transferase</keyword>
<organism evidence="13 14">
    <name type="scientific">Paenibacillus herberti</name>
    <dbReference type="NCBI Taxonomy" id="1619309"/>
    <lineage>
        <taxon>Bacteria</taxon>
        <taxon>Bacillati</taxon>
        <taxon>Bacillota</taxon>
        <taxon>Bacilli</taxon>
        <taxon>Bacillales</taxon>
        <taxon>Paenibacillaceae</taxon>
        <taxon>Paenibacillus</taxon>
    </lineage>
</organism>
<dbReference type="Gene3D" id="3.90.550.10">
    <property type="entry name" value="Spore Coat Polysaccharide Biosynthesis Protein SpsA, Chain A"/>
    <property type="match status" value="1"/>
</dbReference>
<dbReference type="GO" id="GO:0016757">
    <property type="term" value="F:glycosyltransferase activity"/>
    <property type="evidence" value="ECO:0007669"/>
    <property type="project" value="UniProtKB-KW"/>
</dbReference>
<feature type="transmembrane region" description="Helical" evidence="11">
    <location>
        <begin position="332"/>
        <end position="352"/>
    </location>
</feature>
<feature type="domain" description="Glycosyltransferase 2-like" evidence="12">
    <location>
        <begin position="56"/>
        <end position="153"/>
    </location>
</feature>
<comment type="similarity">
    <text evidence="9">Belongs to the glycosyltransferase 2 family. CrtQ subfamily.</text>
</comment>
<dbReference type="RefSeq" id="WP_089523205.1">
    <property type="nucleotide sequence ID" value="NZ_NMUQ01000001.1"/>
</dbReference>
<evidence type="ECO:0000256" key="4">
    <source>
        <dbReference type="ARBA" id="ARBA00022679"/>
    </source>
</evidence>
<keyword evidence="11" id="KW-1133">Transmembrane helix</keyword>
<keyword evidence="5" id="KW-0125">Carotenoid biosynthesis</keyword>
<evidence type="ECO:0000256" key="3">
    <source>
        <dbReference type="ARBA" id="ARBA00022676"/>
    </source>
</evidence>
<comment type="pathway">
    <text evidence="8">Carotenoid biosynthesis; staphyloxanthin biosynthesis; staphyloxanthin from farnesyl diphosphate: step 4/5.</text>
</comment>
<keyword evidence="6 11" id="KW-0472">Membrane</keyword>
<keyword evidence="14" id="KW-1185">Reference proteome</keyword>
<evidence type="ECO:0000256" key="6">
    <source>
        <dbReference type="ARBA" id="ARBA00023136"/>
    </source>
</evidence>
<feature type="transmembrane region" description="Helical" evidence="11">
    <location>
        <begin position="476"/>
        <end position="494"/>
    </location>
</feature>
<dbReference type="InterPro" id="IPR001173">
    <property type="entry name" value="Glyco_trans_2-like"/>
</dbReference>
<dbReference type="EMBL" id="NMUQ01000001">
    <property type="protein sequence ID" value="OXM16119.1"/>
    <property type="molecule type" value="Genomic_DNA"/>
</dbReference>
<gene>
    <name evidence="13" type="ORF">CGZ75_05295</name>
</gene>
<evidence type="ECO:0000256" key="10">
    <source>
        <dbReference type="ARBA" id="ARBA00040345"/>
    </source>
</evidence>
<dbReference type="GO" id="GO:0016117">
    <property type="term" value="P:carotenoid biosynthetic process"/>
    <property type="evidence" value="ECO:0007669"/>
    <property type="project" value="UniProtKB-KW"/>
</dbReference>
<sequence>MNVEWFVSLGLLACGSLLLSERRLKAARLDARQQVGESFGVARSSAEKEAAEQRWSVIIPARDEADNLADLLPLLAKQTVPPIEIIVVDDGSKDGTAEAAAAYPGVTVITAGELPPRWRGKNWACSRGAETARGSRLLFLDADTRPAPEFLTAAWSACGPGICLTIQPWHLTGSLREQLSAFLNTAVLAGSGRFIAGSRLGGSKVVEKTSRHLGQVQGESSAPASIKEREEWRSRWGLQKLGSARAQRLPGAFGPCLACDRMDYVTVGGHASIRGEVLDHDRLARRFSEQGMMSRAMLGGQLLKFRMYSSGWREMTDGWAKSIALGAGGSPLPALLLMILWISGLAGAAVGIGTELVQLVRELAQGWTADGAALGAPALPTMFTTLGPPKLPSMPTMLGSPELPNMFTTPGPPALLNMHTTLGSHELPSMPTALDAPALLSMLTSLGASALLYILAALTAWRVWRHAGSFSRTAAFLYPLPLVYFIVVFIYSLYRSYIRRSVSWKGRDLDVA</sequence>
<evidence type="ECO:0000313" key="13">
    <source>
        <dbReference type="EMBL" id="OXM16119.1"/>
    </source>
</evidence>
<evidence type="ECO:0000256" key="7">
    <source>
        <dbReference type="ARBA" id="ARBA00037281"/>
    </source>
</evidence>
<dbReference type="PANTHER" id="PTHR43646:SF2">
    <property type="entry name" value="GLYCOSYLTRANSFERASE 2-LIKE DOMAIN-CONTAINING PROTEIN"/>
    <property type="match status" value="1"/>
</dbReference>
<keyword evidence="11" id="KW-0812">Transmembrane</keyword>
<dbReference type="SUPFAM" id="SSF53448">
    <property type="entry name" value="Nucleotide-diphospho-sugar transferases"/>
    <property type="match status" value="1"/>
</dbReference>
<evidence type="ECO:0000256" key="9">
    <source>
        <dbReference type="ARBA" id="ARBA00038120"/>
    </source>
</evidence>
<feature type="transmembrane region" description="Helical" evidence="11">
    <location>
        <begin position="439"/>
        <end position="464"/>
    </location>
</feature>
<evidence type="ECO:0000256" key="8">
    <source>
        <dbReference type="ARBA" id="ARBA00037904"/>
    </source>
</evidence>
<keyword evidence="2" id="KW-1003">Cell membrane</keyword>
<dbReference type="AlphaFoldDB" id="A0A229P2H6"/>
<protein>
    <recommendedName>
        <fullName evidence="10">4,4'-diaponeurosporenoate glycosyltransferase</fullName>
    </recommendedName>
</protein>
<dbReference type="OrthoDB" id="9806525at2"/>
<evidence type="ECO:0000313" key="14">
    <source>
        <dbReference type="Proteomes" id="UP000215145"/>
    </source>
</evidence>
<comment type="subcellular location">
    <subcellularLocation>
        <location evidence="1">Cell membrane</location>
    </subcellularLocation>
</comment>
<proteinExistence type="inferred from homology"/>
<evidence type="ECO:0000256" key="5">
    <source>
        <dbReference type="ARBA" id="ARBA00022746"/>
    </source>
</evidence>
<name>A0A229P2H6_9BACL</name>
<accession>A0A229P2H6</accession>
<dbReference type="PANTHER" id="PTHR43646">
    <property type="entry name" value="GLYCOSYLTRANSFERASE"/>
    <property type="match status" value="1"/>
</dbReference>
<dbReference type="Pfam" id="PF00535">
    <property type="entry name" value="Glycos_transf_2"/>
    <property type="match status" value="1"/>
</dbReference>
<evidence type="ECO:0000256" key="11">
    <source>
        <dbReference type="SAM" id="Phobius"/>
    </source>
</evidence>
<evidence type="ECO:0000259" key="12">
    <source>
        <dbReference type="Pfam" id="PF00535"/>
    </source>
</evidence>
<evidence type="ECO:0000256" key="1">
    <source>
        <dbReference type="ARBA" id="ARBA00004236"/>
    </source>
</evidence>
<dbReference type="GO" id="GO:0005886">
    <property type="term" value="C:plasma membrane"/>
    <property type="evidence" value="ECO:0007669"/>
    <property type="project" value="UniProtKB-SubCell"/>
</dbReference>
<evidence type="ECO:0000256" key="2">
    <source>
        <dbReference type="ARBA" id="ARBA00022475"/>
    </source>
</evidence>
<keyword evidence="3" id="KW-0328">Glycosyltransferase</keyword>
<comment type="caution">
    <text evidence="13">The sequence shown here is derived from an EMBL/GenBank/DDBJ whole genome shotgun (WGS) entry which is preliminary data.</text>
</comment>
<dbReference type="InterPro" id="IPR029044">
    <property type="entry name" value="Nucleotide-diphossugar_trans"/>
</dbReference>